<gene>
    <name evidence="2" type="ORF">AQUCO_08400005v1</name>
</gene>
<evidence type="ECO:0000259" key="1">
    <source>
        <dbReference type="Pfam" id="PF21530"/>
    </source>
</evidence>
<dbReference type="Pfam" id="PF21530">
    <property type="entry name" value="Pif1_2B_dom"/>
    <property type="match status" value="1"/>
</dbReference>
<dbReference type="Gene3D" id="3.40.50.300">
    <property type="entry name" value="P-loop containing nucleotide triphosphate hydrolases"/>
    <property type="match status" value="1"/>
</dbReference>
<dbReference type="InParanoid" id="A0A2G5C6N7"/>
<keyword evidence="3" id="KW-1185">Reference proteome</keyword>
<dbReference type="Gene3D" id="2.30.30.940">
    <property type="match status" value="1"/>
</dbReference>
<dbReference type="AlphaFoldDB" id="A0A2G5C6N7"/>
<name>A0A2G5C6N7_AQUCA</name>
<protein>
    <recommendedName>
        <fullName evidence="1">DNA helicase Pif1-like 2B domain-containing protein</fullName>
    </recommendedName>
</protein>
<evidence type="ECO:0000313" key="3">
    <source>
        <dbReference type="Proteomes" id="UP000230069"/>
    </source>
</evidence>
<dbReference type="GO" id="GO:0006260">
    <property type="term" value="P:DNA replication"/>
    <property type="evidence" value="ECO:0007669"/>
    <property type="project" value="TreeGrafter"/>
</dbReference>
<accession>A0A2G5C6N7</accession>
<dbReference type="CDD" id="cd18809">
    <property type="entry name" value="SF1_C_RecD"/>
    <property type="match status" value="1"/>
</dbReference>
<feature type="domain" description="DNA helicase Pif1-like 2B" evidence="1">
    <location>
        <begin position="30"/>
        <end position="72"/>
    </location>
</feature>
<dbReference type="OrthoDB" id="1934841at2759"/>
<dbReference type="Proteomes" id="UP000230069">
    <property type="component" value="Unassembled WGS sequence"/>
</dbReference>
<dbReference type="PANTHER" id="PTHR23274:SF51">
    <property type="entry name" value="OS03G0423850 PROTEIN"/>
    <property type="match status" value="1"/>
</dbReference>
<dbReference type="InterPro" id="IPR049163">
    <property type="entry name" value="Pif1-like_2B_dom"/>
</dbReference>
<sequence length="184" mass="20894">MSFLVLIKLYEDDIRMEDRGNRIANENTQALDPPSLPPFKLQLKKGYPIMLLRNLQPRDGLCNGTRLMVEQLGVRVIEARILTGSHVNDRVFIPRITLQPTDSEIPFKMSRRQFPVRLAFAMTINKSQGQSVKILGIDLQNPVFSHGQLYVALSRCTSLRNISVLLSSEEDETTTNVVYPEVLL</sequence>
<dbReference type="PANTHER" id="PTHR23274">
    <property type="entry name" value="DNA HELICASE-RELATED"/>
    <property type="match status" value="1"/>
</dbReference>
<reference evidence="2 3" key="1">
    <citation type="submission" date="2017-09" db="EMBL/GenBank/DDBJ databases">
        <title>WGS assembly of Aquilegia coerulea Goldsmith.</title>
        <authorList>
            <person name="Hodges S."/>
            <person name="Kramer E."/>
            <person name="Nordborg M."/>
            <person name="Tomkins J."/>
            <person name="Borevitz J."/>
            <person name="Derieg N."/>
            <person name="Yan J."/>
            <person name="Mihaltcheva S."/>
            <person name="Hayes R.D."/>
            <person name="Rokhsar D."/>
        </authorList>
    </citation>
    <scope>NUCLEOTIDE SEQUENCE [LARGE SCALE GENOMIC DNA]</scope>
    <source>
        <strain evidence="3">cv. Goldsmith</strain>
    </source>
</reference>
<dbReference type="GO" id="GO:0005657">
    <property type="term" value="C:replication fork"/>
    <property type="evidence" value="ECO:0007669"/>
    <property type="project" value="TreeGrafter"/>
</dbReference>
<dbReference type="InterPro" id="IPR027417">
    <property type="entry name" value="P-loop_NTPase"/>
</dbReference>
<dbReference type="SUPFAM" id="SSF52540">
    <property type="entry name" value="P-loop containing nucleoside triphosphate hydrolases"/>
    <property type="match status" value="1"/>
</dbReference>
<dbReference type="EMBL" id="KZ305101">
    <property type="protein sequence ID" value="PIA26945.1"/>
    <property type="molecule type" value="Genomic_DNA"/>
</dbReference>
<dbReference type="FunFam" id="3.40.50.300:FF:002884">
    <property type="entry name" value="ATP-dependent DNA helicase"/>
    <property type="match status" value="1"/>
</dbReference>
<proteinExistence type="predicted"/>
<organism evidence="2 3">
    <name type="scientific">Aquilegia coerulea</name>
    <name type="common">Rocky mountain columbine</name>
    <dbReference type="NCBI Taxonomy" id="218851"/>
    <lineage>
        <taxon>Eukaryota</taxon>
        <taxon>Viridiplantae</taxon>
        <taxon>Streptophyta</taxon>
        <taxon>Embryophyta</taxon>
        <taxon>Tracheophyta</taxon>
        <taxon>Spermatophyta</taxon>
        <taxon>Magnoliopsida</taxon>
        <taxon>Ranunculales</taxon>
        <taxon>Ranunculaceae</taxon>
        <taxon>Thalictroideae</taxon>
        <taxon>Aquilegia</taxon>
    </lineage>
</organism>
<evidence type="ECO:0000313" key="2">
    <source>
        <dbReference type="EMBL" id="PIA26945.1"/>
    </source>
</evidence>